<dbReference type="EMBL" id="EU153551">
    <property type="protein sequence ID" value="ABW04996.1"/>
    <property type="molecule type" value="Genomic_DNA"/>
</dbReference>
<evidence type="ECO:0000256" key="1">
    <source>
        <dbReference type="ARBA" id="ARBA00022801"/>
    </source>
</evidence>
<dbReference type="InterPro" id="IPR050542">
    <property type="entry name" value="Glycosyl_Hydrlase18_Chitinase"/>
</dbReference>
<feature type="non-terminal residue" evidence="4">
    <location>
        <position position="194"/>
    </location>
</feature>
<dbReference type="Gene3D" id="3.20.20.80">
    <property type="entry name" value="Glycosidases"/>
    <property type="match status" value="1"/>
</dbReference>
<feature type="non-terminal residue" evidence="4">
    <location>
        <position position="1"/>
    </location>
</feature>
<dbReference type="GO" id="GO:0005975">
    <property type="term" value="P:carbohydrate metabolic process"/>
    <property type="evidence" value="ECO:0007669"/>
    <property type="project" value="InterPro"/>
</dbReference>
<reference evidence="4" key="1">
    <citation type="submission" date="2007-09" db="EMBL/GenBank/DDBJ databases">
        <title>Detection of chitinases from Metschnikowia pulcherrima strains and their role in biological control of postharvest diseases on apples.</title>
        <authorList>
            <person name="Saravanakumar D."/>
            <person name="Spadaro D."/>
            <person name="Gullino M.L."/>
        </authorList>
    </citation>
    <scope>NUCLEOTIDE SEQUENCE</scope>
    <source>
        <strain evidence="4">BIO126</strain>
    </source>
</reference>
<dbReference type="InterPro" id="IPR017853">
    <property type="entry name" value="GH"/>
</dbReference>
<evidence type="ECO:0000256" key="2">
    <source>
        <dbReference type="ARBA" id="ARBA00023295"/>
    </source>
</evidence>
<keyword evidence="2" id="KW-0326">Glycosidase</keyword>
<dbReference type="SUPFAM" id="SSF51445">
    <property type="entry name" value="(Trans)glycosidases"/>
    <property type="match status" value="1"/>
</dbReference>
<dbReference type="PANTHER" id="PTHR45708:SF49">
    <property type="entry name" value="ENDOCHITINASE"/>
    <property type="match status" value="1"/>
</dbReference>
<feature type="domain" description="GH18" evidence="3">
    <location>
        <begin position="1"/>
        <end position="194"/>
    </location>
</feature>
<dbReference type="GO" id="GO:0005576">
    <property type="term" value="C:extracellular region"/>
    <property type="evidence" value="ECO:0007669"/>
    <property type="project" value="TreeGrafter"/>
</dbReference>
<dbReference type="GO" id="GO:0004568">
    <property type="term" value="F:chitinase activity"/>
    <property type="evidence" value="ECO:0007669"/>
    <property type="project" value="TreeGrafter"/>
</dbReference>
<evidence type="ECO:0000259" key="3">
    <source>
        <dbReference type="PROSITE" id="PS51910"/>
    </source>
</evidence>
<name>A8I346_9ASCO</name>
<sequence length="194" mass="22028">IMMYWGQNSGHHLGLSQQRLSHYCDKKHVDIVVISYLNEFPAMKMNLANMCWETFSSGLLKCPDVGKDITYCQEQGKIVLLSLGGDLGNYKFEDDKEARDFAQVLYNTFGPGKAQDRPFGKAVVNGYDLNLEKKSPGYAALATELNKLHKDMEIPYFLTATPQSPYPDENLKEALLSAPFHAIFIQFYNNYYCS</sequence>
<dbReference type="Pfam" id="PF00704">
    <property type="entry name" value="Glyco_hydro_18"/>
    <property type="match status" value="1"/>
</dbReference>
<dbReference type="PROSITE" id="PS51910">
    <property type="entry name" value="GH18_2"/>
    <property type="match status" value="1"/>
</dbReference>
<dbReference type="InterPro" id="IPR001223">
    <property type="entry name" value="Glyco_hydro18_cat"/>
</dbReference>
<organism evidence="4">
    <name type="scientific">Metschnikowia pulcherrima</name>
    <dbReference type="NCBI Taxonomy" id="27326"/>
    <lineage>
        <taxon>Eukaryota</taxon>
        <taxon>Fungi</taxon>
        <taxon>Dikarya</taxon>
        <taxon>Ascomycota</taxon>
        <taxon>Saccharomycotina</taxon>
        <taxon>Pichiomycetes</taxon>
        <taxon>Metschnikowiaceae</taxon>
        <taxon>Metschnikowia</taxon>
    </lineage>
</organism>
<dbReference type="PANTHER" id="PTHR45708">
    <property type="entry name" value="ENDOCHITINASE"/>
    <property type="match status" value="1"/>
</dbReference>
<keyword evidence="1" id="KW-0378">Hydrolase</keyword>
<evidence type="ECO:0000313" key="4">
    <source>
        <dbReference type="EMBL" id="ABW04996.1"/>
    </source>
</evidence>
<dbReference type="AlphaFoldDB" id="A8I346"/>
<accession>A8I346</accession>
<dbReference type="CAZy" id="GH18">
    <property type="family name" value="Glycoside Hydrolase Family 18"/>
</dbReference>
<protein>
    <submittedName>
        <fullName evidence="4">Chitinase</fullName>
    </submittedName>
</protein>
<proteinExistence type="predicted"/>